<evidence type="ECO:0000313" key="1">
    <source>
        <dbReference type="EMBL" id="KAI3682839.1"/>
    </source>
</evidence>
<protein>
    <submittedName>
        <fullName evidence="1">Uncharacterized protein</fullName>
    </submittedName>
</protein>
<reference evidence="2" key="1">
    <citation type="journal article" date="2022" name="Mol. Ecol. Resour.">
        <title>The genomes of chicory, endive, great burdock and yacon provide insights into Asteraceae palaeo-polyploidization history and plant inulin production.</title>
        <authorList>
            <person name="Fan W."/>
            <person name="Wang S."/>
            <person name="Wang H."/>
            <person name="Wang A."/>
            <person name="Jiang F."/>
            <person name="Liu H."/>
            <person name="Zhao H."/>
            <person name="Xu D."/>
            <person name="Zhang Y."/>
        </authorList>
    </citation>
    <scope>NUCLEOTIDE SEQUENCE [LARGE SCALE GENOMIC DNA]</scope>
    <source>
        <strain evidence="2">cv. Yunnan</strain>
    </source>
</reference>
<name>A0ACB8YAY3_9ASTR</name>
<comment type="caution">
    <text evidence="1">The sequence shown here is derived from an EMBL/GenBank/DDBJ whole genome shotgun (WGS) entry which is preliminary data.</text>
</comment>
<keyword evidence="2" id="KW-1185">Reference proteome</keyword>
<reference evidence="1 2" key="2">
    <citation type="journal article" date="2022" name="Mol. Ecol. Resour.">
        <title>The genomes of chicory, endive, great burdock and yacon provide insights into Asteraceae paleo-polyploidization history and plant inulin production.</title>
        <authorList>
            <person name="Fan W."/>
            <person name="Wang S."/>
            <person name="Wang H."/>
            <person name="Wang A."/>
            <person name="Jiang F."/>
            <person name="Liu H."/>
            <person name="Zhao H."/>
            <person name="Xu D."/>
            <person name="Zhang Y."/>
        </authorList>
    </citation>
    <scope>NUCLEOTIDE SEQUENCE [LARGE SCALE GENOMIC DNA]</scope>
    <source>
        <strain evidence="2">cv. Yunnan</strain>
        <tissue evidence="1">Leaves</tissue>
    </source>
</reference>
<accession>A0ACB8YAY3</accession>
<organism evidence="1 2">
    <name type="scientific">Smallanthus sonchifolius</name>
    <dbReference type="NCBI Taxonomy" id="185202"/>
    <lineage>
        <taxon>Eukaryota</taxon>
        <taxon>Viridiplantae</taxon>
        <taxon>Streptophyta</taxon>
        <taxon>Embryophyta</taxon>
        <taxon>Tracheophyta</taxon>
        <taxon>Spermatophyta</taxon>
        <taxon>Magnoliopsida</taxon>
        <taxon>eudicotyledons</taxon>
        <taxon>Gunneridae</taxon>
        <taxon>Pentapetalae</taxon>
        <taxon>asterids</taxon>
        <taxon>campanulids</taxon>
        <taxon>Asterales</taxon>
        <taxon>Asteraceae</taxon>
        <taxon>Asteroideae</taxon>
        <taxon>Heliantheae alliance</taxon>
        <taxon>Millerieae</taxon>
        <taxon>Smallanthus</taxon>
    </lineage>
</organism>
<gene>
    <name evidence="1" type="ORF">L1987_83146</name>
</gene>
<dbReference type="Proteomes" id="UP001056120">
    <property type="component" value="Linkage Group LG28"/>
</dbReference>
<dbReference type="EMBL" id="CM042045">
    <property type="protein sequence ID" value="KAI3682839.1"/>
    <property type="molecule type" value="Genomic_DNA"/>
</dbReference>
<proteinExistence type="predicted"/>
<sequence length="109" mass="12566">MADDSDLLCRSPADGRLEEQLFNIERHISDNLKRKRGCIRFVSKVGLYFIMVVYNANKFMKLVDQKKDLHNRLIYDTNKYEGKPKKMPTTKVALNFFDVGNSSTTSTVS</sequence>
<evidence type="ECO:0000313" key="2">
    <source>
        <dbReference type="Proteomes" id="UP001056120"/>
    </source>
</evidence>